<dbReference type="PANTHER" id="PTHR43586">
    <property type="entry name" value="CYSTEINE DESULFURASE"/>
    <property type="match status" value="1"/>
</dbReference>
<comment type="cofactor">
    <cofactor evidence="1 7">
        <name>pyridoxal 5'-phosphate</name>
        <dbReference type="ChEBI" id="CHEBI:597326"/>
    </cofactor>
</comment>
<dbReference type="Proteomes" id="UP001595897">
    <property type="component" value="Unassembled WGS sequence"/>
</dbReference>
<evidence type="ECO:0000256" key="6">
    <source>
        <dbReference type="ARBA" id="ARBA00050776"/>
    </source>
</evidence>
<dbReference type="RefSeq" id="WP_382409619.1">
    <property type="nucleotide sequence ID" value="NZ_JBHSGU010000005.1"/>
</dbReference>
<dbReference type="Gene3D" id="3.90.1150.10">
    <property type="entry name" value="Aspartate Aminotransferase, domain 1"/>
    <property type="match status" value="1"/>
</dbReference>
<evidence type="ECO:0000313" key="10">
    <source>
        <dbReference type="Proteomes" id="UP001595897"/>
    </source>
</evidence>
<evidence type="ECO:0000256" key="5">
    <source>
        <dbReference type="ARBA" id="ARBA00022898"/>
    </source>
</evidence>
<evidence type="ECO:0000256" key="4">
    <source>
        <dbReference type="ARBA" id="ARBA00022679"/>
    </source>
</evidence>
<dbReference type="InterPro" id="IPR015421">
    <property type="entry name" value="PyrdxlP-dep_Trfase_major"/>
</dbReference>
<keyword evidence="5" id="KW-0663">Pyridoxal phosphate</keyword>
<dbReference type="InterPro" id="IPR000192">
    <property type="entry name" value="Aminotrans_V_dom"/>
</dbReference>
<sequence length="425" mass="46150">MTPITRAEPIAAEEAAVPFDAAKVKACFPIFFDNALTRKLSYLDNAATSQKPLSVLQAMDNAVRSYCSPVHRGFYPIAEQSTQRYEQARQTLTDFISAKTSASIIFNASATDGINQIAKGFLLPRLSAGQNVWVTRMEHHANYLPWLFVCDKAGANLRIIELSDNGELDIDGAHGLFADNTAMIALSHTSNVLGTNNDVYALCKKAREHDIPILIDAAQAMVTHSLDVESLSCDFLVFSAHKMFGPTGIGLLYIAPHRLGDVQPLRLGGGMVDFTADTFAQTIWSEPPYCFEAGSPNLAGAIGFAAACEFVNAIGQHQAKQYISSLALQLYQALLDFDRVKLLTPLKHVSSGIISFYHDDIHAHDLAHIMGDAGVAVRAGHHCAQPLLAHFNVNSTVRASISVYNTPEDIVALITALRHAQTVFA</sequence>
<comment type="caution">
    <text evidence="9">The sequence shown here is derived from an EMBL/GenBank/DDBJ whole genome shotgun (WGS) entry which is preliminary data.</text>
</comment>
<organism evidence="9 10">
    <name type="scientific">Glaciecola siphonariae</name>
    <dbReference type="NCBI Taxonomy" id="521012"/>
    <lineage>
        <taxon>Bacteria</taxon>
        <taxon>Pseudomonadati</taxon>
        <taxon>Pseudomonadota</taxon>
        <taxon>Gammaproteobacteria</taxon>
        <taxon>Alteromonadales</taxon>
        <taxon>Alteromonadaceae</taxon>
        <taxon>Glaciecola</taxon>
    </lineage>
</organism>
<dbReference type="InterPro" id="IPR010970">
    <property type="entry name" value="Cys_dSase_SufS"/>
</dbReference>
<dbReference type="Pfam" id="PF00266">
    <property type="entry name" value="Aminotran_5"/>
    <property type="match status" value="1"/>
</dbReference>
<protein>
    <recommendedName>
        <fullName evidence="3">cysteine desulfurase</fullName>
        <ecNumber evidence="3">2.8.1.7</ecNumber>
    </recommendedName>
</protein>
<dbReference type="PANTHER" id="PTHR43586:SF8">
    <property type="entry name" value="CYSTEINE DESULFURASE 1, CHLOROPLASTIC"/>
    <property type="match status" value="1"/>
</dbReference>
<dbReference type="InterPro" id="IPR015422">
    <property type="entry name" value="PyrdxlP-dep_Trfase_small"/>
</dbReference>
<dbReference type="CDD" id="cd06453">
    <property type="entry name" value="SufS_like"/>
    <property type="match status" value="1"/>
</dbReference>
<dbReference type="PROSITE" id="PS00595">
    <property type="entry name" value="AA_TRANSFER_CLASS_5"/>
    <property type="match status" value="1"/>
</dbReference>
<feature type="domain" description="Aminotransferase class V" evidence="8">
    <location>
        <begin position="42"/>
        <end position="413"/>
    </location>
</feature>
<comment type="catalytic activity">
    <reaction evidence="6">
        <text>(sulfur carrier)-H + L-cysteine = (sulfur carrier)-SH + L-alanine</text>
        <dbReference type="Rhea" id="RHEA:43892"/>
        <dbReference type="Rhea" id="RHEA-COMP:14737"/>
        <dbReference type="Rhea" id="RHEA-COMP:14739"/>
        <dbReference type="ChEBI" id="CHEBI:29917"/>
        <dbReference type="ChEBI" id="CHEBI:35235"/>
        <dbReference type="ChEBI" id="CHEBI:57972"/>
        <dbReference type="ChEBI" id="CHEBI:64428"/>
        <dbReference type="EC" id="2.8.1.7"/>
    </reaction>
</comment>
<dbReference type="EMBL" id="JBHSGU010000005">
    <property type="protein sequence ID" value="MFC4701228.1"/>
    <property type="molecule type" value="Genomic_DNA"/>
</dbReference>
<evidence type="ECO:0000259" key="8">
    <source>
        <dbReference type="Pfam" id="PF00266"/>
    </source>
</evidence>
<keyword evidence="4" id="KW-0808">Transferase</keyword>
<keyword evidence="9" id="KW-0032">Aminotransferase</keyword>
<evidence type="ECO:0000256" key="2">
    <source>
        <dbReference type="ARBA" id="ARBA00010447"/>
    </source>
</evidence>
<keyword evidence="10" id="KW-1185">Reference proteome</keyword>
<dbReference type="InterPro" id="IPR015424">
    <property type="entry name" value="PyrdxlP-dep_Trfase"/>
</dbReference>
<dbReference type="Gene3D" id="3.40.640.10">
    <property type="entry name" value="Type I PLP-dependent aspartate aminotransferase-like (Major domain)"/>
    <property type="match status" value="1"/>
</dbReference>
<proteinExistence type="inferred from homology"/>
<evidence type="ECO:0000256" key="7">
    <source>
        <dbReference type="RuleBase" id="RU004504"/>
    </source>
</evidence>
<dbReference type="InterPro" id="IPR020578">
    <property type="entry name" value="Aminotrans_V_PyrdxlP_BS"/>
</dbReference>
<dbReference type="EC" id="2.8.1.7" evidence="3"/>
<dbReference type="GO" id="GO:0008483">
    <property type="term" value="F:transaminase activity"/>
    <property type="evidence" value="ECO:0007669"/>
    <property type="project" value="UniProtKB-KW"/>
</dbReference>
<accession>A0ABV9M0R4</accession>
<evidence type="ECO:0000256" key="3">
    <source>
        <dbReference type="ARBA" id="ARBA00012239"/>
    </source>
</evidence>
<reference evidence="10" key="1">
    <citation type="journal article" date="2019" name="Int. J. Syst. Evol. Microbiol.">
        <title>The Global Catalogue of Microorganisms (GCM) 10K type strain sequencing project: providing services to taxonomists for standard genome sequencing and annotation.</title>
        <authorList>
            <consortium name="The Broad Institute Genomics Platform"/>
            <consortium name="The Broad Institute Genome Sequencing Center for Infectious Disease"/>
            <person name="Wu L."/>
            <person name="Ma J."/>
        </authorList>
    </citation>
    <scope>NUCLEOTIDE SEQUENCE [LARGE SCALE GENOMIC DNA]</scope>
    <source>
        <strain evidence="10">KACC 12507</strain>
    </source>
</reference>
<comment type="similarity">
    <text evidence="2">Belongs to the class-V pyridoxal-phosphate-dependent aminotransferase family. Csd subfamily.</text>
</comment>
<evidence type="ECO:0000313" key="9">
    <source>
        <dbReference type="EMBL" id="MFC4701228.1"/>
    </source>
</evidence>
<gene>
    <name evidence="9" type="ORF">ACFO4O_13730</name>
</gene>
<evidence type="ECO:0000256" key="1">
    <source>
        <dbReference type="ARBA" id="ARBA00001933"/>
    </source>
</evidence>
<name>A0ABV9M0R4_9ALTE</name>
<dbReference type="SUPFAM" id="SSF53383">
    <property type="entry name" value="PLP-dependent transferases"/>
    <property type="match status" value="1"/>
</dbReference>